<reference evidence="1 2" key="1">
    <citation type="journal article" date="2005" name="Nat. Biotechnol.">
        <title>Complete genome sequence of the plant commensal Pseudomonas fluorescens Pf-5.</title>
        <authorList>
            <person name="Paulsen I.T."/>
            <person name="Press C.M."/>
            <person name="Ravel J."/>
            <person name="Kobayashi D.Y."/>
            <person name="Myers G.S."/>
            <person name="Mavrodi D.V."/>
            <person name="DeBoy R.T."/>
            <person name="Seshadri R."/>
            <person name="Ren Q."/>
            <person name="Madupu R."/>
            <person name="Dodson R.J."/>
            <person name="Durkin A.S."/>
            <person name="Brinkac L.M."/>
            <person name="Daugherty S.C."/>
            <person name="Sullivan S.A."/>
            <person name="Rosovitz M.J."/>
            <person name="Gwinn M.L."/>
            <person name="Zhou L."/>
            <person name="Schneider D.J."/>
            <person name="Cartinhour S.W."/>
            <person name="Nelson W.C."/>
            <person name="Weidman J."/>
            <person name="Watkins K."/>
            <person name="Tran K."/>
            <person name="Khouri H."/>
            <person name="Pierson E.A."/>
            <person name="Pierson L.S.III."/>
            <person name="Thomashow L.S."/>
            <person name="Loper J.E."/>
        </authorList>
    </citation>
    <scope>NUCLEOTIDE SEQUENCE [LARGE SCALE GENOMIC DNA]</scope>
    <source>
        <strain evidence="2">ATCC BAA-477 / NRRL B-23932 / Pf-5</strain>
    </source>
</reference>
<evidence type="ECO:0000313" key="1">
    <source>
        <dbReference type="EMBL" id="AAY93062.1"/>
    </source>
</evidence>
<organism evidence="1 2">
    <name type="scientific">Pseudomonas fluorescens (strain ATCC BAA-477 / NRRL B-23932 / Pf-5)</name>
    <dbReference type="NCBI Taxonomy" id="220664"/>
    <lineage>
        <taxon>Bacteria</taxon>
        <taxon>Pseudomonadati</taxon>
        <taxon>Pseudomonadota</taxon>
        <taxon>Gammaproteobacteria</taxon>
        <taxon>Pseudomonadales</taxon>
        <taxon>Pseudomonadaceae</taxon>
        <taxon>Pseudomonas</taxon>
    </lineage>
</organism>
<dbReference type="HOGENOM" id="CLU_3397993_0_0_6"/>
<proteinExistence type="predicted"/>
<dbReference type="Proteomes" id="UP000008540">
    <property type="component" value="Chromosome"/>
</dbReference>
<dbReference type="EMBL" id="CP000076">
    <property type="protein sequence ID" value="AAY93062.1"/>
    <property type="molecule type" value="Genomic_DNA"/>
</dbReference>
<sequence>MQAQKGRDLAGVREDLQQLLLGDRHLIFSRQ</sequence>
<evidence type="ECO:0000313" key="2">
    <source>
        <dbReference type="Proteomes" id="UP000008540"/>
    </source>
</evidence>
<dbReference type="AlphaFoldDB" id="Q4KA34"/>
<gene>
    <name evidence="1" type="ordered locus">PFL_3799</name>
</gene>
<name>Q4KA34_PSEF5</name>
<dbReference type="KEGG" id="pfl:PFL_3799"/>
<accession>Q4KA34</accession>
<protein>
    <submittedName>
        <fullName evidence="1">Uncharacterized protein</fullName>
    </submittedName>
</protein>